<protein>
    <submittedName>
        <fullName evidence="2">Uncharacterized protein</fullName>
    </submittedName>
</protein>
<organism evidence="2 3">
    <name type="scientific">Allacma fusca</name>
    <dbReference type="NCBI Taxonomy" id="39272"/>
    <lineage>
        <taxon>Eukaryota</taxon>
        <taxon>Metazoa</taxon>
        <taxon>Ecdysozoa</taxon>
        <taxon>Arthropoda</taxon>
        <taxon>Hexapoda</taxon>
        <taxon>Collembola</taxon>
        <taxon>Symphypleona</taxon>
        <taxon>Sminthuridae</taxon>
        <taxon>Allacma</taxon>
    </lineage>
</organism>
<proteinExistence type="predicted"/>
<feature type="transmembrane region" description="Helical" evidence="1">
    <location>
        <begin position="27"/>
        <end position="49"/>
    </location>
</feature>
<dbReference type="AlphaFoldDB" id="A0A8J2K6R1"/>
<dbReference type="Proteomes" id="UP000708208">
    <property type="component" value="Unassembled WGS sequence"/>
</dbReference>
<keyword evidence="1" id="KW-1133">Transmembrane helix</keyword>
<feature type="non-terminal residue" evidence="2">
    <location>
        <position position="1"/>
    </location>
</feature>
<gene>
    <name evidence="2" type="ORF">AFUS01_LOCUS21741</name>
</gene>
<comment type="caution">
    <text evidence="2">The sequence shown here is derived from an EMBL/GenBank/DDBJ whole genome shotgun (WGS) entry which is preliminary data.</text>
</comment>
<keyword evidence="1" id="KW-0812">Transmembrane</keyword>
<keyword evidence="3" id="KW-1185">Reference proteome</keyword>
<evidence type="ECO:0000256" key="1">
    <source>
        <dbReference type="SAM" id="Phobius"/>
    </source>
</evidence>
<evidence type="ECO:0000313" key="2">
    <source>
        <dbReference type="EMBL" id="CAG7733287.1"/>
    </source>
</evidence>
<evidence type="ECO:0000313" key="3">
    <source>
        <dbReference type="Proteomes" id="UP000708208"/>
    </source>
</evidence>
<dbReference type="EMBL" id="CAJVCH010246300">
    <property type="protein sequence ID" value="CAG7733287.1"/>
    <property type="molecule type" value="Genomic_DNA"/>
</dbReference>
<accession>A0A8J2K6R1</accession>
<reference evidence="2" key="1">
    <citation type="submission" date="2021-06" db="EMBL/GenBank/DDBJ databases">
        <authorList>
            <person name="Hodson N. C."/>
            <person name="Mongue J. A."/>
            <person name="Jaron S. K."/>
        </authorList>
    </citation>
    <scope>NUCLEOTIDE SEQUENCE</scope>
</reference>
<name>A0A8J2K6R1_9HEXA</name>
<sequence>SEENTTDYPLDPVEYDEKEEDFILEQFYVRLILLILYSIVFVFCIFGNVSNL</sequence>
<keyword evidence="1" id="KW-0472">Membrane</keyword>